<dbReference type="Pfam" id="PF13671">
    <property type="entry name" value="AAA_33"/>
    <property type="match status" value="1"/>
</dbReference>
<comment type="caution">
    <text evidence="1">The sequence shown here is derived from an EMBL/GenBank/DDBJ whole genome shotgun (WGS) entry which is preliminary data.</text>
</comment>
<name>A0A1F6CII9_9BACT</name>
<gene>
    <name evidence="1" type="ORF">A2678_02645</name>
</gene>
<evidence type="ECO:0000313" key="2">
    <source>
        <dbReference type="Proteomes" id="UP000178815"/>
    </source>
</evidence>
<dbReference type="EMBL" id="MFKU01000006">
    <property type="protein sequence ID" value="OGG48938.1"/>
    <property type="molecule type" value="Genomic_DNA"/>
</dbReference>
<sequence>MDAPEAVLEEVGRDYEKTLVVPEVKPSPQWMLMPVGLIGSGKTTVVKPLAKHFGLIRVSTDEIREQLKQRGYTYKGAREIAHELTKKYLRLGYSIAVDGNTGSMTGLEYNKKTAEAFPHVQQLFIHINPPDKFVIDKLNKYPHTWLYKDGSHAVDNFLTNKKNFTLPNLSFVYTFDTAKENLPSQLDEAIKTIDAVLSSK</sequence>
<dbReference type="STRING" id="1798481.A2678_02645"/>
<reference evidence="1 2" key="1">
    <citation type="journal article" date="2016" name="Nat. Commun.">
        <title>Thousands of microbial genomes shed light on interconnected biogeochemical processes in an aquifer system.</title>
        <authorList>
            <person name="Anantharaman K."/>
            <person name="Brown C.T."/>
            <person name="Hug L.A."/>
            <person name="Sharon I."/>
            <person name="Castelle C.J."/>
            <person name="Probst A.J."/>
            <person name="Thomas B.C."/>
            <person name="Singh A."/>
            <person name="Wilkins M.J."/>
            <person name="Karaoz U."/>
            <person name="Brodie E.L."/>
            <person name="Williams K.H."/>
            <person name="Hubbard S.S."/>
            <person name="Banfield J.F."/>
        </authorList>
    </citation>
    <scope>NUCLEOTIDE SEQUENCE [LARGE SCALE GENOMIC DNA]</scope>
</reference>
<evidence type="ECO:0000313" key="1">
    <source>
        <dbReference type="EMBL" id="OGG48938.1"/>
    </source>
</evidence>
<proteinExistence type="predicted"/>
<dbReference type="InterPro" id="IPR027417">
    <property type="entry name" value="P-loop_NTPase"/>
</dbReference>
<accession>A0A1F6CII9</accession>
<dbReference type="Proteomes" id="UP000178815">
    <property type="component" value="Unassembled WGS sequence"/>
</dbReference>
<dbReference type="Gene3D" id="3.40.50.300">
    <property type="entry name" value="P-loop containing nucleotide triphosphate hydrolases"/>
    <property type="match status" value="1"/>
</dbReference>
<evidence type="ECO:0008006" key="3">
    <source>
        <dbReference type="Google" id="ProtNLM"/>
    </source>
</evidence>
<protein>
    <recommendedName>
        <fullName evidence="3">UDP-N-acetylglucosamine kinase</fullName>
    </recommendedName>
</protein>
<dbReference type="SUPFAM" id="SSF52540">
    <property type="entry name" value="P-loop containing nucleoside triphosphate hydrolases"/>
    <property type="match status" value="1"/>
</dbReference>
<organism evidence="1 2">
    <name type="scientific">Candidatus Kaiserbacteria bacterium RIFCSPHIGHO2_01_FULL_53_31</name>
    <dbReference type="NCBI Taxonomy" id="1798481"/>
    <lineage>
        <taxon>Bacteria</taxon>
        <taxon>Candidatus Kaiseribacteriota</taxon>
    </lineage>
</organism>
<dbReference type="AlphaFoldDB" id="A0A1F6CII9"/>